<keyword evidence="3 4" id="KW-0472">Membrane</keyword>
<dbReference type="InterPro" id="IPR020846">
    <property type="entry name" value="MFS_dom"/>
</dbReference>
<feature type="transmembrane region" description="Helical" evidence="4">
    <location>
        <begin position="163"/>
        <end position="185"/>
    </location>
</feature>
<dbReference type="Proteomes" id="UP000244189">
    <property type="component" value="Unassembled WGS sequence"/>
</dbReference>
<accession>A0A2T5GI80</accession>
<evidence type="ECO:0000313" key="7">
    <source>
        <dbReference type="Proteomes" id="UP000244189"/>
    </source>
</evidence>
<dbReference type="AlphaFoldDB" id="A0A2T5GI80"/>
<evidence type="ECO:0000313" key="6">
    <source>
        <dbReference type="EMBL" id="PTQ59021.1"/>
    </source>
</evidence>
<reference evidence="6 7" key="1">
    <citation type="submission" date="2018-04" db="EMBL/GenBank/DDBJ databases">
        <title>Genomic Encyclopedia of Type Strains, Phase III (KMG-III): the genomes of soil and plant-associated and newly described type strains.</title>
        <authorList>
            <person name="Whitman W."/>
        </authorList>
    </citation>
    <scope>NUCLEOTIDE SEQUENCE [LARGE SCALE GENOMIC DNA]</scope>
    <source>
        <strain evidence="6 7">MA101b</strain>
    </source>
</reference>
<dbReference type="RefSeq" id="WP_244185358.1">
    <property type="nucleotide sequence ID" value="NZ_QAOG01000006.1"/>
</dbReference>
<feature type="domain" description="Major facilitator superfamily (MFS) profile" evidence="5">
    <location>
        <begin position="10"/>
        <end position="394"/>
    </location>
</feature>
<evidence type="ECO:0000256" key="2">
    <source>
        <dbReference type="ARBA" id="ARBA00022989"/>
    </source>
</evidence>
<evidence type="ECO:0000259" key="5">
    <source>
        <dbReference type="PROSITE" id="PS50850"/>
    </source>
</evidence>
<keyword evidence="1 4" id="KW-0812">Transmembrane</keyword>
<dbReference type="PANTHER" id="PTHR42910:SF1">
    <property type="entry name" value="MAJOR FACILITATOR SUPERFAMILY (MFS) PROFILE DOMAIN-CONTAINING PROTEIN"/>
    <property type="match status" value="1"/>
</dbReference>
<dbReference type="PROSITE" id="PS50850">
    <property type="entry name" value="MFS"/>
    <property type="match status" value="1"/>
</dbReference>
<protein>
    <submittedName>
        <fullName evidence="6">Putative MFS family arabinose efflux permease</fullName>
    </submittedName>
</protein>
<dbReference type="EMBL" id="QAOG01000006">
    <property type="protein sequence ID" value="PTQ59021.1"/>
    <property type="molecule type" value="Genomic_DNA"/>
</dbReference>
<evidence type="ECO:0000256" key="4">
    <source>
        <dbReference type="SAM" id="Phobius"/>
    </source>
</evidence>
<feature type="transmembrane region" description="Helical" evidence="4">
    <location>
        <begin position="12"/>
        <end position="32"/>
    </location>
</feature>
<dbReference type="CDD" id="cd17324">
    <property type="entry name" value="MFS_NepI_like"/>
    <property type="match status" value="1"/>
</dbReference>
<keyword evidence="2 4" id="KW-1133">Transmembrane helix</keyword>
<dbReference type="SUPFAM" id="SSF103473">
    <property type="entry name" value="MFS general substrate transporter"/>
    <property type="match status" value="1"/>
</dbReference>
<dbReference type="PANTHER" id="PTHR42910">
    <property type="entry name" value="TRANSPORTER SCO4007-RELATED"/>
    <property type="match status" value="1"/>
</dbReference>
<feature type="transmembrane region" description="Helical" evidence="4">
    <location>
        <begin position="44"/>
        <end position="69"/>
    </location>
</feature>
<feature type="transmembrane region" description="Helical" evidence="4">
    <location>
        <begin position="343"/>
        <end position="362"/>
    </location>
</feature>
<dbReference type="GO" id="GO:0022857">
    <property type="term" value="F:transmembrane transporter activity"/>
    <property type="evidence" value="ECO:0007669"/>
    <property type="project" value="InterPro"/>
</dbReference>
<comment type="caution">
    <text evidence="6">The sequence shown here is derived from an EMBL/GenBank/DDBJ whole genome shotgun (WGS) entry which is preliminary data.</text>
</comment>
<feature type="transmembrane region" description="Helical" evidence="4">
    <location>
        <begin position="105"/>
        <end position="126"/>
    </location>
</feature>
<feature type="transmembrane region" description="Helical" evidence="4">
    <location>
        <begin position="276"/>
        <end position="298"/>
    </location>
</feature>
<dbReference type="Pfam" id="PF07690">
    <property type="entry name" value="MFS_1"/>
    <property type="match status" value="1"/>
</dbReference>
<organism evidence="6 7">
    <name type="scientific">Sphingomonas aurantiaca</name>
    <dbReference type="NCBI Taxonomy" id="185949"/>
    <lineage>
        <taxon>Bacteria</taxon>
        <taxon>Pseudomonadati</taxon>
        <taxon>Pseudomonadota</taxon>
        <taxon>Alphaproteobacteria</taxon>
        <taxon>Sphingomonadales</taxon>
        <taxon>Sphingomonadaceae</taxon>
        <taxon>Sphingomonas</taxon>
    </lineage>
</organism>
<feature type="transmembrane region" description="Helical" evidence="4">
    <location>
        <begin position="138"/>
        <end position="157"/>
    </location>
</feature>
<evidence type="ECO:0000256" key="3">
    <source>
        <dbReference type="ARBA" id="ARBA00023136"/>
    </source>
</evidence>
<feature type="transmembrane region" description="Helical" evidence="4">
    <location>
        <begin position="81"/>
        <end position="99"/>
    </location>
</feature>
<evidence type="ECO:0000256" key="1">
    <source>
        <dbReference type="ARBA" id="ARBA00022692"/>
    </source>
</evidence>
<feature type="transmembrane region" description="Helical" evidence="4">
    <location>
        <begin position="304"/>
        <end position="322"/>
    </location>
</feature>
<dbReference type="InterPro" id="IPR011701">
    <property type="entry name" value="MFS"/>
</dbReference>
<feature type="transmembrane region" description="Helical" evidence="4">
    <location>
        <begin position="368"/>
        <end position="388"/>
    </location>
</feature>
<sequence length="401" mass="41029">MTDTHRTMPAMTPALTTVFAGACGMMVANLYYAQALIGEIAPALGLHGSTAGLIVTLTQLGYGAGLLLIVSLADLVENRRLILTMVAGTTIGLIGVVFSTGALSFLVFSFVTGFCSVGAQIMVPLAAHLAPDAKRGQVIGNIMAGLITGIMLARPLASGLASIAGWRAIFAVSAVAMVALALLLAKMLPERRPSPGLGYAQILASSFKLLARTPAIRRRTAYQTTMFAIFNLFWTAVPLVLATRFGLGQAGIALFALAGAGGALTAPIAGRLGDRGYIRIGTGIALGSAILACVVAGWAGAAHMLIVLAIAAILLDAATQLNQVLGQRVIYSIAADARGRINAIYMTVVFLGGAAGSMLASFSLYHGGWTATMAVGAGLAVAAFALFLTEPRGDHILSGSA</sequence>
<proteinExistence type="predicted"/>
<dbReference type="Gene3D" id="1.20.1250.20">
    <property type="entry name" value="MFS general substrate transporter like domains"/>
    <property type="match status" value="1"/>
</dbReference>
<feature type="transmembrane region" description="Helical" evidence="4">
    <location>
        <begin position="221"/>
        <end position="241"/>
    </location>
</feature>
<dbReference type="PROSITE" id="PS51257">
    <property type="entry name" value="PROKAR_LIPOPROTEIN"/>
    <property type="match status" value="1"/>
</dbReference>
<dbReference type="InterPro" id="IPR036259">
    <property type="entry name" value="MFS_trans_sf"/>
</dbReference>
<keyword evidence="7" id="KW-1185">Reference proteome</keyword>
<feature type="transmembrane region" description="Helical" evidence="4">
    <location>
        <begin position="247"/>
        <end position="269"/>
    </location>
</feature>
<name>A0A2T5GI80_9SPHN</name>
<gene>
    <name evidence="6" type="ORF">C8J26_3346</name>
</gene>